<feature type="compositionally biased region" description="Basic and acidic residues" evidence="1">
    <location>
        <begin position="1"/>
        <end position="40"/>
    </location>
</feature>
<feature type="region of interest" description="Disordered" evidence="1">
    <location>
        <begin position="1"/>
        <end position="60"/>
    </location>
</feature>
<dbReference type="AlphaFoldDB" id="A0A448DXI9"/>
<evidence type="ECO:0000313" key="3">
    <source>
        <dbReference type="Proteomes" id="UP000281909"/>
    </source>
</evidence>
<protein>
    <submittedName>
        <fullName evidence="2">Uncharacterized protein</fullName>
    </submittedName>
</protein>
<evidence type="ECO:0000256" key="1">
    <source>
        <dbReference type="SAM" id="MobiDB-lite"/>
    </source>
</evidence>
<reference evidence="2 3" key="1">
    <citation type="submission" date="2018-12" db="EMBL/GenBank/DDBJ databases">
        <authorList>
            <consortium name="Pathogen Informatics"/>
        </authorList>
    </citation>
    <scope>NUCLEOTIDE SEQUENCE [LARGE SCALE GENOMIC DNA]</scope>
    <source>
        <strain evidence="2 3">NCTC9428</strain>
    </source>
</reference>
<name>A0A448DXI9_PSEFL</name>
<gene>
    <name evidence="2" type="ORF">NCTC9428_03182</name>
</gene>
<dbReference type="EMBL" id="LR134318">
    <property type="protein sequence ID" value="VEF11561.1"/>
    <property type="molecule type" value="Genomic_DNA"/>
</dbReference>
<organism evidence="2 3">
    <name type="scientific">Pseudomonas fluorescens</name>
    <dbReference type="NCBI Taxonomy" id="294"/>
    <lineage>
        <taxon>Bacteria</taxon>
        <taxon>Pseudomonadati</taxon>
        <taxon>Pseudomonadota</taxon>
        <taxon>Gammaproteobacteria</taxon>
        <taxon>Pseudomonadales</taxon>
        <taxon>Pseudomonadaceae</taxon>
        <taxon>Pseudomonas</taxon>
    </lineage>
</organism>
<dbReference type="RefSeq" id="WP_126364217.1">
    <property type="nucleotide sequence ID" value="NZ_LR134318.1"/>
</dbReference>
<evidence type="ECO:0000313" key="2">
    <source>
        <dbReference type="EMBL" id="VEF11561.1"/>
    </source>
</evidence>
<dbReference type="OrthoDB" id="7033137at2"/>
<accession>A0A448DXI9</accession>
<proteinExistence type="predicted"/>
<dbReference type="Proteomes" id="UP000281909">
    <property type="component" value="Chromosome"/>
</dbReference>
<sequence length="60" mass="6672">MTDTKSRAEHSTDIADKQLQIDDRKDGLTDDQRASRETDSKQSGARVQPGPADRDRDAQS</sequence>